<dbReference type="RefSeq" id="WP_267538047.1">
    <property type="nucleotide sequence ID" value="NZ_JAPNKA010000001.1"/>
</dbReference>
<feature type="region of interest" description="Disordered" evidence="1">
    <location>
        <begin position="53"/>
        <end position="76"/>
    </location>
</feature>
<name>A0ABT4ACC6_9BACT</name>
<protein>
    <recommendedName>
        <fullName evidence="5">DUF2892 family protein</fullName>
    </recommendedName>
</protein>
<evidence type="ECO:0008006" key="5">
    <source>
        <dbReference type="Google" id="ProtNLM"/>
    </source>
</evidence>
<feature type="signal peptide" evidence="2">
    <location>
        <begin position="1"/>
        <end position="20"/>
    </location>
</feature>
<reference evidence="3 4" key="1">
    <citation type="submission" date="2022-11" db="EMBL/GenBank/DDBJ databases">
        <title>Minimal conservation of predation-associated metabolite biosynthetic gene clusters underscores biosynthetic potential of Myxococcota including descriptions for ten novel species: Archangium lansinium sp. nov., Myxococcus landrumus sp. nov., Nannocystis bai.</title>
        <authorList>
            <person name="Ahearne A."/>
            <person name="Stevens C."/>
            <person name="Phillips K."/>
        </authorList>
    </citation>
    <scope>NUCLEOTIDE SEQUENCE [LARGE SCALE GENOMIC DNA]</scope>
    <source>
        <strain evidence="3 4">MIWBW</strain>
    </source>
</reference>
<dbReference type="Proteomes" id="UP001207654">
    <property type="component" value="Unassembled WGS sequence"/>
</dbReference>
<dbReference type="EMBL" id="JAPNKA010000001">
    <property type="protein sequence ID" value="MCY1079317.1"/>
    <property type="molecule type" value="Genomic_DNA"/>
</dbReference>
<evidence type="ECO:0000313" key="3">
    <source>
        <dbReference type="EMBL" id="MCY1079317.1"/>
    </source>
</evidence>
<keyword evidence="4" id="KW-1185">Reference proteome</keyword>
<keyword evidence="2" id="KW-0732">Signal</keyword>
<organism evidence="3 4">
    <name type="scientific">Archangium lansingense</name>
    <dbReference type="NCBI Taxonomy" id="2995310"/>
    <lineage>
        <taxon>Bacteria</taxon>
        <taxon>Pseudomonadati</taxon>
        <taxon>Myxococcota</taxon>
        <taxon>Myxococcia</taxon>
        <taxon>Myxococcales</taxon>
        <taxon>Cystobacterineae</taxon>
        <taxon>Archangiaceae</taxon>
        <taxon>Archangium</taxon>
    </lineage>
</organism>
<evidence type="ECO:0000256" key="2">
    <source>
        <dbReference type="SAM" id="SignalP"/>
    </source>
</evidence>
<sequence>MSSILLRLVCGLLFAAMALGAVVHPPTNLNQGLGMLLPGVMLLNFAIKGTPRRAVVPKKPAPPPAPAPTDSGPTQV</sequence>
<evidence type="ECO:0000313" key="4">
    <source>
        <dbReference type="Proteomes" id="UP001207654"/>
    </source>
</evidence>
<accession>A0ABT4ACC6</accession>
<feature type="chain" id="PRO_5045327894" description="DUF2892 family protein" evidence="2">
    <location>
        <begin position="21"/>
        <end position="76"/>
    </location>
</feature>
<gene>
    <name evidence="3" type="ORF">OV287_33145</name>
</gene>
<evidence type="ECO:0000256" key="1">
    <source>
        <dbReference type="SAM" id="MobiDB-lite"/>
    </source>
</evidence>
<comment type="caution">
    <text evidence="3">The sequence shown here is derived from an EMBL/GenBank/DDBJ whole genome shotgun (WGS) entry which is preliminary data.</text>
</comment>
<proteinExistence type="predicted"/>